<feature type="signal peptide" evidence="1">
    <location>
        <begin position="1"/>
        <end position="23"/>
    </location>
</feature>
<dbReference type="Proteomes" id="UP001219525">
    <property type="component" value="Unassembled WGS sequence"/>
</dbReference>
<organism evidence="2 3">
    <name type="scientific">Mycena pura</name>
    <dbReference type="NCBI Taxonomy" id="153505"/>
    <lineage>
        <taxon>Eukaryota</taxon>
        <taxon>Fungi</taxon>
        <taxon>Dikarya</taxon>
        <taxon>Basidiomycota</taxon>
        <taxon>Agaricomycotina</taxon>
        <taxon>Agaricomycetes</taxon>
        <taxon>Agaricomycetidae</taxon>
        <taxon>Agaricales</taxon>
        <taxon>Marasmiineae</taxon>
        <taxon>Mycenaceae</taxon>
        <taxon>Mycena</taxon>
    </lineage>
</organism>
<accession>A0AAD6Y3Q6</accession>
<evidence type="ECO:0000256" key="1">
    <source>
        <dbReference type="SAM" id="SignalP"/>
    </source>
</evidence>
<dbReference type="AlphaFoldDB" id="A0AAD6Y3Q6"/>
<feature type="chain" id="PRO_5042062332" evidence="1">
    <location>
        <begin position="24"/>
        <end position="225"/>
    </location>
</feature>
<keyword evidence="3" id="KW-1185">Reference proteome</keyword>
<proteinExistence type="predicted"/>
<sequence>MFPFKAFIFLAAASTSFLDGVRGQCLQNAGYLAAFDASSGNFVGAVARNLGGSGIFTLDTSTNVTNYLDVVTFSNTCSDGGPVFIQILSPIDPNAGYVDLVAGVMNCENAAFMGPAPWVAIAAADGFPHGQFPTPGTTRATLQGAYGNLNTFCGESMSWALGSAVGRQVLLPTWKDPNSKLWPNMPVALDKTRNWLLATPNVTAYVSGSGSVVQQVFLSIFIPRP</sequence>
<evidence type="ECO:0000313" key="3">
    <source>
        <dbReference type="Proteomes" id="UP001219525"/>
    </source>
</evidence>
<comment type="caution">
    <text evidence="2">The sequence shown here is derived from an EMBL/GenBank/DDBJ whole genome shotgun (WGS) entry which is preliminary data.</text>
</comment>
<protein>
    <submittedName>
        <fullName evidence="2">Uncharacterized protein</fullName>
    </submittedName>
</protein>
<name>A0AAD6Y3Q6_9AGAR</name>
<reference evidence="2" key="1">
    <citation type="submission" date="2023-03" db="EMBL/GenBank/DDBJ databases">
        <title>Massive genome expansion in bonnet fungi (Mycena s.s.) driven by repeated elements and novel gene families across ecological guilds.</title>
        <authorList>
            <consortium name="Lawrence Berkeley National Laboratory"/>
            <person name="Harder C.B."/>
            <person name="Miyauchi S."/>
            <person name="Viragh M."/>
            <person name="Kuo A."/>
            <person name="Thoen E."/>
            <person name="Andreopoulos B."/>
            <person name="Lu D."/>
            <person name="Skrede I."/>
            <person name="Drula E."/>
            <person name="Henrissat B."/>
            <person name="Morin E."/>
            <person name="Kohler A."/>
            <person name="Barry K."/>
            <person name="LaButti K."/>
            <person name="Morin E."/>
            <person name="Salamov A."/>
            <person name="Lipzen A."/>
            <person name="Mereny Z."/>
            <person name="Hegedus B."/>
            <person name="Baldrian P."/>
            <person name="Stursova M."/>
            <person name="Weitz H."/>
            <person name="Taylor A."/>
            <person name="Grigoriev I.V."/>
            <person name="Nagy L.G."/>
            <person name="Martin F."/>
            <person name="Kauserud H."/>
        </authorList>
    </citation>
    <scope>NUCLEOTIDE SEQUENCE</scope>
    <source>
        <strain evidence="2">9144</strain>
    </source>
</reference>
<keyword evidence="1" id="KW-0732">Signal</keyword>
<evidence type="ECO:0000313" key="2">
    <source>
        <dbReference type="EMBL" id="KAJ7197737.1"/>
    </source>
</evidence>
<dbReference type="EMBL" id="JARJCW010000076">
    <property type="protein sequence ID" value="KAJ7197737.1"/>
    <property type="molecule type" value="Genomic_DNA"/>
</dbReference>
<gene>
    <name evidence="2" type="ORF">GGX14DRAFT_573886</name>
</gene>